<dbReference type="OrthoDB" id="5181012at2"/>
<evidence type="ECO:0000313" key="2">
    <source>
        <dbReference type="EMBL" id="VEG29504.1"/>
    </source>
</evidence>
<organism evidence="2 3">
    <name type="scientific">Actinomyces howellii</name>
    <dbReference type="NCBI Taxonomy" id="52771"/>
    <lineage>
        <taxon>Bacteria</taxon>
        <taxon>Bacillati</taxon>
        <taxon>Actinomycetota</taxon>
        <taxon>Actinomycetes</taxon>
        <taxon>Actinomycetales</taxon>
        <taxon>Actinomycetaceae</taxon>
        <taxon>Actinomyces</taxon>
    </lineage>
</organism>
<proteinExistence type="predicted"/>
<feature type="transmembrane region" description="Helical" evidence="1">
    <location>
        <begin position="58"/>
        <end position="77"/>
    </location>
</feature>
<dbReference type="EMBL" id="LR134350">
    <property type="protein sequence ID" value="VEG29504.1"/>
    <property type="molecule type" value="Genomic_DNA"/>
</dbReference>
<name>A0A3S4TAW6_9ACTO</name>
<reference evidence="2 3" key="1">
    <citation type="submission" date="2018-12" db="EMBL/GenBank/DDBJ databases">
        <authorList>
            <consortium name="Pathogen Informatics"/>
        </authorList>
    </citation>
    <scope>NUCLEOTIDE SEQUENCE [LARGE SCALE GENOMIC DNA]</scope>
    <source>
        <strain evidence="2 3">NCTC11636</strain>
    </source>
</reference>
<keyword evidence="1" id="KW-1133">Transmembrane helix</keyword>
<dbReference type="KEGG" id="ahw:NCTC11636_02075"/>
<keyword evidence="3" id="KW-1185">Reference proteome</keyword>
<gene>
    <name evidence="2" type="ORF">NCTC11636_02075</name>
</gene>
<keyword evidence="1" id="KW-0472">Membrane</keyword>
<protein>
    <submittedName>
        <fullName evidence="2">Uncharacterized protein</fullName>
    </submittedName>
</protein>
<keyword evidence="1" id="KW-0812">Transmembrane</keyword>
<feature type="transmembrane region" description="Helical" evidence="1">
    <location>
        <begin position="27"/>
        <end position="51"/>
    </location>
</feature>
<accession>A0A3S4TAW6</accession>
<evidence type="ECO:0000256" key="1">
    <source>
        <dbReference type="SAM" id="Phobius"/>
    </source>
</evidence>
<dbReference type="AlphaFoldDB" id="A0A3S4TAW6"/>
<sequence>MPWSVVVGWVCARVVEVAGVEVNDTAASLVVAGVVEELGKLVPLALLALVAPGRVRRLLVCDWLVLGLAAGAAFMAVEEVARRAVFLSGSLGPGGLFQEMMCLGRQSDWLECMGMTSFGLSPLSGDAVAALPYGGHAVVTGLVAVGVGVARHGWWRAGFVRGVLARGAGAGCGASRGAGGAGAGSVGGGG</sequence>
<evidence type="ECO:0000313" key="3">
    <source>
        <dbReference type="Proteomes" id="UP000266895"/>
    </source>
</evidence>
<dbReference type="Proteomes" id="UP000266895">
    <property type="component" value="Chromosome"/>
</dbReference>